<comment type="similarity">
    <text evidence="3">Belongs to the HAD-like hydrolase superfamily. CbbY/CbbZ/Gph/YieH family.</text>
</comment>
<dbReference type="PANTHER" id="PTHR43434:SF1">
    <property type="entry name" value="PHOSPHOGLYCOLATE PHOSPHATASE"/>
    <property type="match status" value="1"/>
</dbReference>
<organism evidence="5 6">
    <name type="scientific">Desulfofervidus auxilii</name>
    <dbReference type="NCBI Taxonomy" id="1621989"/>
    <lineage>
        <taxon>Bacteria</taxon>
        <taxon>Pseudomonadati</taxon>
        <taxon>Thermodesulfobacteriota</taxon>
        <taxon>Candidatus Desulfofervidia</taxon>
        <taxon>Candidatus Desulfofervidales</taxon>
        <taxon>Candidatus Desulfofervidaceae</taxon>
        <taxon>Candidatus Desulfofervidus</taxon>
    </lineage>
</organism>
<dbReference type="PANTHER" id="PTHR43434">
    <property type="entry name" value="PHOSPHOGLYCOLATE PHOSPHATASE"/>
    <property type="match status" value="1"/>
</dbReference>
<dbReference type="GO" id="GO:0005829">
    <property type="term" value="C:cytosol"/>
    <property type="evidence" value="ECO:0007669"/>
    <property type="project" value="TreeGrafter"/>
</dbReference>
<reference evidence="5 6" key="1">
    <citation type="submission" date="2015-10" db="EMBL/GenBank/DDBJ databases">
        <title>Candidatus Desulfofervidus auxilii, a hydrogenotrophic sulfate-reducing bacterium involved in the thermophilic anaerobic oxidation of methane.</title>
        <authorList>
            <person name="Krukenberg V."/>
            <person name="Richter M."/>
            <person name="Wegener G."/>
        </authorList>
    </citation>
    <scope>NUCLEOTIDE SEQUENCE [LARGE SCALE GENOMIC DNA]</scope>
    <source>
        <strain evidence="5 6">HS1</strain>
    </source>
</reference>
<dbReference type="EMBL" id="CP013015">
    <property type="protein sequence ID" value="AMM40031.1"/>
    <property type="molecule type" value="Genomic_DNA"/>
</dbReference>
<dbReference type="InterPro" id="IPR041492">
    <property type="entry name" value="HAD_2"/>
</dbReference>
<dbReference type="Proteomes" id="UP000070560">
    <property type="component" value="Chromosome"/>
</dbReference>
<dbReference type="InterPro" id="IPR023198">
    <property type="entry name" value="PGP-like_dom2"/>
</dbReference>
<evidence type="ECO:0000256" key="3">
    <source>
        <dbReference type="ARBA" id="ARBA00006171"/>
    </source>
</evidence>
<keyword evidence="6" id="KW-1185">Reference proteome</keyword>
<accession>A0A7U4QIN2</accession>
<dbReference type="SFLD" id="SFLDG01129">
    <property type="entry name" value="C1.5:_HAD__Beta-PGM__Phosphata"/>
    <property type="match status" value="1"/>
</dbReference>
<dbReference type="Gene3D" id="3.40.50.1000">
    <property type="entry name" value="HAD superfamily/HAD-like"/>
    <property type="match status" value="1"/>
</dbReference>
<evidence type="ECO:0000256" key="4">
    <source>
        <dbReference type="ARBA" id="ARBA00013078"/>
    </source>
</evidence>
<dbReference type="InterPro" id="IPR050155">
    <property type="entry name" value="HAD-like_hydrolase_sf"/>
</dbReference>
<dbReference type="PRINTS" id="PR00413">
    <property type="entry name" value="HADHALOGNASE"/>
</dbReference>
<dbReference type="NCBIfam" id="TIGR01549">
    <property type="entry name" value="HAD-SF-IA-v1"/>
    <property type="match status" value="1"/>
</dbReference>
<name>A0A7U4QIN2_DESA2</name>
<protein>
    <recommendedName>
        <fullName evidence="4">phosphoglycolate phosphatase</fullName>
        <ecNumber evidence="4">3.1.3.18</ecNumber>
    </recommendedName>
</protein>
<comment type="pathway">
    <text evidence="2">Organic acid metabolism; glycolate biosynthesis; glycolate from 2-phosphoglycolate: step 1/1.</text>
</comment>
<evidence type="ECO:0000256" key="1">
    <source>
        <dbReference type="ARBA" id="ARBA00000830"/>
    </source>
</evidence>
<dbReference type="SFLD" id="SFLDS00003">
    <property type="entry name" value="Haloacid_Dehalogenase"/>
    <property type="match status" value="1"/>
</dbReference>
<dbReference type="RefSeq" id="WP_066060338.1">
    <property type="nucleotide sequence ID" value="NZ_CP013015.1"/>
</dbReference>
<dbReference type="InterPro" id="IPR006439">
    <property type="entry name" value="HAD-SF_hydro_IA"/>
</dbReference>
<dbReference type="AlphaFoldDB" id="A0A7U4QIN2"/>
<evidence type="ECO:0000313" key="5">
    <source>
        <dbReference type="EMBL" id="AMM40031.1"/>
    </source>
</evidence>
<dbReference type="KEGG" id="daw:HS1_000225"/>
<dbReference type="Pfam" id="PF13419">
    <property type="entry name" value="HAD_2"/>
    <property type="match status" value="1"/>
</dbReference>
<dbReference type="InterPro" id="IPR023214">
    <property type="entry name" value="HAD_sf"/>
</dbReference>
<dbReference type="GO" id="GO:0006281">
    <property type="term" value="P:DNA repair"/>
    <property type="evidence" value="ECO:0007669"/>
    <property type="project" value="TreeGrafter"/>
</dbReference>
<comment type="catalytic activity">
    <reaction evidence="1">
        <text>2-phosphoglycolate + H2O = glycolate + phosphate</text>
        <dbReference type="Rhea" id="RHEA:14369"/>
        <dbReference type="ChEBI" id="CHEBI:15377"/>
        <dbReference type="ChEBI" id="CHEBI:29805"/>
        <dbReference type="ChEBI" id="CHEBI:43474"/>
        <dbReference type="ChEBI" id="CHEBI:58033"/>
        <dbReference type="EC" id="3.1.3.18"/>
    </reaction>
</comment>
<dbReference type="OrthoDB" id="9793014at2"/>
<evidence type="ECO:0000313" key="6">
    <source>
        <dbReference type="Proteomes" id="UP000070560"/>
    </source>
</evidence>
<proteinExistence type="inferred from homology"/>
<gene>
    <name evidence="5" type="ORF">HS1_000225</name>
</gene>
<evidence type="ECO:0000256" key="2">
    <source>
        <dbReference type="ARBA" id="ARBA00004818"/>
    </source>
</evidence>
<dbReference type="EC" id="3.1.3.18" evidence="4"/>
<dbReference type="GO" id="GO:0008967">
    <property type="term" value="F:phosphoglycolate phosphatase activity"/>
    <property type="evidence" value="ECO:0007669"/>
    <property type="project" value="UniProtKB-EC"/>
</dbReference>
<dbReference type="Gene3D" id="1.10.150.240">
    <property type="entry name" value="Putative phosphatase, domain 2"/>
    <property type="match status" value="1"/>
</dbReference>
<sequence length="207" mass="24028">MNLKAIVFDCDGVIFDSREANKAYYNAILKSIGLPPMSEEQLNFAHCHTVFEVIDYLVPDSSLREKAYFARKNINYSQFLCYMKPEPYVTEILKIFKQNFKTGMATNRTDTIHNLLKQYKLDKYFDIVISALDVQNVKPHPEALFKIMHNFHIKPNQMLYIGDTQIDAEMAQKAHVPFVSYKNPKLTADFYVRNFLDLAQIIGIKVT</sequence>
<dbReference type="SUPFAM" id="SSF56784">
    <property type="entry name" value="HAD-like"/>
    <property type="match status" value="1"/>
</dbReference>
<dbReference type="InterPro" id="IPR036412">
    <property type="entry name" value="HAD-like_sf"/>
</dbReference>